<dbReference type="InterPro" id="IPR025110">
    <property type="entry name" value="AMP-bd_C"/>
</dbReference>
<accession>A0ABS1MDE4</accession>
<keyword evidence="3" id="KW-0276">Fatty acid metabolism</keyword>
<dbReference type="PANTHER" id="PTHR22754:SF32">
    <property type="entry name" value="DISCO-INTERACTING PROTEIN 2"/>
    <property type="match status" value="1"/>
</dbReference>
<keyword evidence="8" id="KW-1185">Reference proteome</keyword>
<name>A0ABS1MDE4_9NOCA</name>
<evidence type="ECO:0000256" key="1">
    <source>
        <dbReference type="ARBA" id="ARBA00006432"/>
    </source>
</evidence>
<gene>
    <name evidence="7" type="ORF">JK358_28255</name>
</gene>
<dbReference type="Proteomes" id="UP000602198">
    <property type="component" value="Unassembled WGS sequence"/>
</dbReference>
<evidence type="ECO:0000256" key="4">
    <source>
        <dbReference type="ARBA" id="ARBA00023098"/>
    </source>
</evidence>
<proteinExistence type="inferred from homology"/>
<keyword evidence="4" id="KW-0443">Lipid metabolism</keyword>
<dbReference type="Gene3D" id="3.40.50.12780">
    <property type="entry name" value="N-terminal domain of ligase-like"/>
    <property type="match status" value="1"/>
</dbReference>
<reference evidence="7 8" key="1">
    <citation type="submission" date="2021-01" db="EMBL/GenBank/DDBJ databases">
        <title>WGS of actinomycetes isolated from Thailand.</title>
        <authorList>
            <person name="Thawai C."/>
        </authorList>
    </citation>
    <scope>NUCLEOTIDE SEQUENCE [LARGE SCALE GENOMIC DNA]</scope>
    <source>
        <strain evidence="7 8">LPG 2</strain>
    </source>
</reference>
<dbReference type="SUPFAM" id="SSF56801">
    <property type="entry name" value="Acetyl-CoA synthetase-like"/>
    <property type="match status" value="1"/>
</dbReference>
<evidence type="ECO:0000256" key="2">
    <source>
        <dbReference type="ARBA" id="ARBA00022598"/>
    </source>
</evidence>
<sequence length="579" mass="62394">MTSTPARPPVAPGWEALLRPALLPDVLRQRAETEPDRTAYIFLDESGAETDSLTYRELYRRAHTVAGVLRAHCVPGDRALLIFPQSLDFIVAYFGCLYARVLAVPVQPPRRGQLQESTKSIVRDCRPAAALTVAERIEALRPAVDPLCSDARWLAVDALPMGDGGFDAEPLTPEALAFLQYTSGSTANPKGVMVSHGNLAANQEMIRHAFDHDEHSTFVGWTPLFHDQGLIGNVLQPLYIGATSVLMAPATFIRKPLLWLHAIARYRAHTSGGPDFAFAACVNHAALAGVPDIDLSSWRVAYNGAEPLRADTLARFAETFAPRGFDGRALYPCYGLAEATLLVTGSVPGAGPRTLTIDTEALHAGRVVSAGANTASRTLVGSGRVLPNEDVAIVDPDTGGLCAPDRVGEIWIAGDQVAHGYWENPAATADAFGARCPDRPGHRYLRTGDLGALVDGELYVTGRRKDMIIVRGRNHYPHDIEHTVHTAHPALRPGCGTAFTVDAPERLIVVQEIHRDHLETADPAALAAAIRAAVLREHDLALADLVLTLPGEIPKTSSGKLMRTAARARYLGDGFPRSR</sequence>
<comment type="caution">
    <text evidence="7">The sequence shown here is derived from an EMBL/GenBank/DDBJ whole genome shotgun (WGS) entry which is preliminary data.</text>
</comment>
<dbReference type="GO" id="GO:0016874">
    <property type="term" value="F:ligase activity"/>
    <property type="evidence" value="ECO:0007669"/>
    <property type="project" value="UniProtKB-KW"/>
</dbReference>
<evidence type="ECO:0000313" key="8">
    <source>
        <dbReference type="Proteomes" id="UP000602198"/>
    </source>
</evidence>
<dbReference type="InterPro" id="IPR042099">
    <property type="entry name" value="ANL_N_sf"/>
</dbReference>
<feature type="domain" description="AMP-binding enzyme C-terminal" evidence="6">
    <location>
        <begin position="466"/>
        <end position="572"/>
    </location>
</feature>
<comment type="similarity">
    <text evidence="1">Belongs to the ATP-dependent AMP-binding enzyme family.</text>
</comment>
<protein>
    <submittedName>
        <fullName evidence="7">Fatty acyl-AMP ligase</fullName>
    </submittedName>
</protein>
<dbReference type="CDD" id="cd05931">
    <property type="entry name" value="FAAL"/>
    <property type="match status" value="1"/>
</dbReference>
<evidence type="ECO:0000313" key="7">
    <source>
        <dbReference type="EMBL" id="MBL1078306.1"/>
    </source>
</evidence>
<keyword evidence="2 7" id="KW-0436">Ligase</keyword>
<evidence type="ECO:0000256" key="3">
    <source>
        <dbReference type="ARBA" id="ARBA00022832"/>
    </source>
</evidence>
<dbReference type="InterPro" id="IPR000873">
    <property type="entry name" value="AMP-dep_synth/lig_dom"/>
</dbReference>
<dbReference type="RefSeq" id="WP_201953361.1">
    <property type="nucleotide sequence ID" value="NZ_JAERRJ010000011.1"/>
</dbReference>
<dbReference type="PANTHER" id="PTHR22754">
    <property type="entry name" value="DISCO-INTERACTING PROTEIN 2 DIP2 -RELATED"/>
    <property type="match status" value="1"/>
</dbReference>
<feature type="domain" description="AMP-dependent synthetase/ligase" evidence="5">
    <location>
        <begin position="28"/>
        <end position="422"/>
    </location>
</feature>
<dbReference type="Gene3D" id="3.30.300.30">
    <property type="match status" value="1"/>
</dbReference>
<organism evidence="7 8">
    <name type="scientific">Nocardia acididurans</name>
    <dbReference type="NCBI Taxonomy" id="2802282"/>
    <lineage>
        <taxon>Bacteria</taxon>
        <taxon>Bacillati</taxon>
        <taxon>Actinomycetota</taxon>
        <taxon>Actinomycetes</taxon>
        <taxon>Mycobacteriales</taxon>
        <taxon>Nocardiaceae</taxon>
        <taxon>Nocardia</taxon>
    </lineage>
</organism>
<dbReference type="Pfam" id="PF23024">
    <property type="entry name" value="AMP-dom_DIP2-like"/>
    <property type="match status" value="1"/>
</dbReference>
<evidence type="ECO:0000259" key="5">
    <source>
        <dbReference type="Pfam" id="PF00501"/>
    </source>
</evidence>
<dbReference type="InterPro" id="IPR040097">
    <property type="entry name" value="FAAL/FAAC"/>
</dbReference>
<dbReference type="Pfam" id="PF00501">
    <property type="entry name" value="AMP-binding"/>
    <property type="match status" value="1"/>
</dbReference>
<evidence type="ECO:0000259" key="6">
    <source>
        <dbReference type="Pfam" id="PF23024"/>
    </source>
</evidence>
<dbReference type="EMBL" id="JAERRJ010000011">
    <property type="protein sequence ID" value="MBL1078306.1"/>
    <property type="molecule type" value="Genomic_DNA"/>
</dbReference>
<dbReference type="InterPro" id="IPR045851">
    <property type="entry name" value="AMP-bd_C_sf"/>
</dbReference>